<protein>
    <submittedName>
        <fullName evidence="3">Uncharacterized protein</fullName>
    </submittedName>
</protein>
<keyword evidence="4" id="KW-1185">Reference proteome</keyword>
<feature type="region of interest" description="Disordered" evidence="1">
    <location>
        <begin position="335"/>
        <end position="388"/>
    </location>
</feature>
<proteinExistence type="predicted"/>
<sequence>MLGTSTARIRQILTLICLFCIFLCSLIIMGLVGVNGKLTLGRSLDKGCLLYMTIEGDVTTYNNGFCLFPIVAAAVTAVFSLLFLIFLCMILRRKDEFSPRAMSMAMVFLSGLLALLSFAVCGEIGIGLNKGCRLLEDRIDSCRSTKNFNALYGAQITAGIMGGFWLLTMLLEVFQLKGRPHFLATNTVDIAAQTTVIPTTKTSKSSHGISTSNISNPNLVSTSTSSTYLTSAPTPAPGPAYVHHDGTYQQQQPEMTSYQVHDNNNGYNQAQQQYYQPTPQLQYQQGQPTPQMHYQQVQQTPQLGYQQVQPPPQTQVLYQQGTPVVQNQMLTQPQQVYQPPPAPQQAQPLQLQQPYPTHPTPVSELYPPQTVSVDTLPSGSGASSSRAV</sequence>
<feature type="transmembrane region" description="Helical" evidence="2">
    <location>
        <begin position="12"/>
        <end position="34"/>
    </location>
</feature>
<dbReference type="AlphaFoldDB" id="A0A197JHX8"/>
<feature type="transmembrane region" description="Helical" evidence="2">
    <location>
        <begin position="148"/>
        <end position="171"/>
    </location>
</feature>
<keyword evidence="2" id="KW-1133">Transmembrane helix</keyword>
<accession>A0A197JHX8</accession>
<dbReference type="STRING" id="1314771.A0A197JHX8"/>
<evidence type="ECO:0000313" key="4">
    <source>
        <dbReference type="Proteomes" id="UP000078512"/>
    </source>
</evidence>
<dbReference type="Proteomes" id="UP000078512">
    <property type="component" value="Unassembled WGS sequence"/>
</dbReference>
<gene>
    <name evidence="3" type="ORF">K457DRAFT_24428</name>
</gene>
<evidence type="ECO:0000256" key="1">
    <source>
        <dbReference type="SAM" id="MobiDB-lite"/>
    </source>
</evidence>
<reference evidence="3 4" key="1">
    <citation type="submission" date="2016-05" db="EMBL/GenBank/DDBJ databases">
        <title>Genome sequencing reveals origins of a unique bacterial endosymbiosis in the earliest lineages of terrestrial Fungi.</title>
        <authorList>
            <consortium name="DOE Joint Genome Institute"/>
            <person name="Uehling J."/>
            <person name="Gryganskyi A."/>
            <person name="Hameed K."/>
            <person name="Tschaplinski T."/>
            <person name="Misztal P."/>
            <person name="Wu S."/>
            <person name="Desiro A."/>
            <person name="Vande Pol N."/>
            <person name="Du Z.-Y."/>
            <person name="Zienkiewicz A."/>
            <person name="Zienkiewicz K."/>
            <person name="Morin E."/>
            <person name="Tisserant E."/>
            <person name="Splivallo R."/>
            <person name="Hainaut M."/>
            <person name="Henrissat B."/>
            <person name="Ohm R."/>
            <person name="Kuo A."/>
            <person name="Yan J."/>
            <person name="Lipzen A."/>
            <person name="Nolan M."/>
            <person name="Labutti K."/>
            <person name="Barry K."/>
            <person name="Goldstein A."/>
            <person name="Labbe J."/>
            <person name="Schadt C."/>
            <person name="Tuskan G."/>
            <person name="Grigoriev I."/>
            <person name="Martin F."/>
            <person name="Vilgalys R."/>
            <person name="Bonito G."/>
        </authorList>
    </citation>
    <scope>NUCLEOTIDE SEQUENCE [LARGE SCALE GENOMIC DNA]</scope>
    <source>
        <strain evidence="3 4">AG-77</strain>
    </source>
</reference>
<feature type="transmembrane region" description="Helical" evidence="2">
    <location>
        <begin position="103"/>
        <end position="128"/>
    </location>
</feature>
<keyword evidence="2" id="KW-0472">Membrane</keyword>
<feature type="transmembrane region" description="Helical" evidence="2">
    <location>
        <begin position="67"/>
        <end position="91"/>
    </location>
</feature>
<dbReference type="OrthoDB" id="2421160at2759"/>
<feature type="compositionally biased region" description="Low complexity" evidence="1">
    <location>
        <begin position="344"/>
        <end position="355"/>
    </location>
</feature>
<feature type="compositionally biased region" description="Polar residues" evidence="1">
    <location>
        <begin position="369"/>
        <end position="388"/>
    </location>
</feature>
<name>A0A197JHX8_9FUNG</name>
<organism evidence="3 4">
    <name type="scientific">Linnemannia elongata AG-77</name>
    <dbReference type="NCBI Taxonomy" id="1314771"/>
    <lineage>
        <taxon>Eukaryota</taxon>
        <taxon>Fungi</taxon>
        <taxon>Fungi incertae sedis</taxon>
        <taxon>Mucoromycota</taxon>
        <taxon>Mortierellomycotina</taxon>
        <taxon>Mortierellomycetes</taxon>
        <taxon>Mortierellales</taxon>
        <taxon>Mortierellaceae</taxon>
        <taxon>Linnemannia</taxon>
    </lineage>
</organism>
<evidence type="ECO:0000313" key="3">
    <source>
        <dbReference type="EMBL" id="OAQ24106.1"/>
    </source>
</evidence>
<evidence type="ECO:0000256" key="2">
    <source>
        <dbReference type="SAM" id="Phobius"/>
    </source>
</evidence>
<dbReference type="EMBL" id="KV442101">
    <property type="protein sequence ID" value="OAQ24106.1"/>
    <property type="molecule type" value="Genomic_DNA"/>
</dbReference>
<keyword evidence="2" id="KW-0812">Transmembrane</keyword>